<dbReference type="EMBL" id="GDIQ01003562">
    <property type="protein sequence ID" value="JAN91175.1"/>
    <property type="molecule type" value="Transcribed_RNA"/>
</dbReference>
<evidence type="ECO:0000313" key="1">
    <source>
        <dbReference type="EMBL" id="JAN91175.1"/>
    </source>
</evidence>
<reference evidence="1" key="1">
    <citation type="submission" date="2015-10" db="EMBL/GenBank/DDBJ databases">
        <title>EvidentialGene: Evidence-directed Construction of Complete mRNA Transcriptomes without Genomes.</title>
        <authorList>
            <person name="Gilbert D.G."/>
        </authorList>
    </citation>
    <scope>NUCLEOTIDE SEQUENCE</scope>
</reference>
<protein>
    <submittedName>
        <fullName evidence="1">Uncharacterized protein</fullName>
    </submittedName>
</protein>
<proteinExistence type="predicted"/>
<sequence length="71" mass="8774">MNERKQGERKRKIWFCRQLRLHEKKQVLQLLCRLRRGPREKSIGLAEVNFRNRRRSFELEKAREPRVGAMR</sequence>
<organism evidence="1">
    <name type="scientific">Daphnia magna</name>
    <dbReference type="NCBI Taxonomy" id="35525"/>
    <lineage>
        <taxon>Eukaryota</taxon>
        <taxon>Metazoa</taxon>
        <taxon>Ecdysozoa</taxon>
        <taxon>Arthropoda</taxon>
        <taxon>Crustacea</taxon>
        <taxon>Branchiopoda</taxon>
        <taxon>Diplostraca</taxon>
        <taxon>Cladocera</taxon>
        <taxon>Anomopoda</taxon>
        <taxon>Daphniidae</taxon>
        <taxon>Daphnia</taxon>
    </lineage>
</organism>
<name>A0A0P6IJA2_9CRUS</name>
<accession>A0A0P6IJA2</accession>
<dbReference type="AlphaFoldDB" id="A0A0P6IJA2"/>